<feature type="compositionally biased region" description="Basic and acidic residues" evidence="1">
    <location>
        <begin position="21"/>
        <end position="35"/>
    </location>
</feature>
<feature type="compositionally biased region" description="Acidic residues" evidence="1">
    <location>
        <begin position="152"/>
        <end position="172"/>
    </location>
</feature>
<sequence length="462" mass="50374">MLSLSRTISLSQVFDYEAYEHDTRDDTTNDEEKSSVLESQDLDEAALWDLDVGPLHDVRNLVIHDGVAPGPSGIEQPPSPLRGLFYDDEENIPQAGVRRESTQEVLNAALPTAGPSRTASQSCTWRALERMDSSFGSEFDASDAEVYGGSEREEDSILSEDEDEEGGPEPVEEEHAKDVVFVIHDDDDNDHDHDHEGSGGTEDGLSGAEAFEEEGPEDDAESQGDDSSDEGVAGDEATKDAPQDVPPPSSPVTGPSSGLSSGLRRSTRVRNRPAAFAPPPQCAPKHKGKGKAVAREARCPAPSKRTSTKRARSPSPSPSNCSDDSADAPSSSSSRPSKRPRPSAEETQKRVVIPAGAPTDVPCAVAGCKKMCSLKNVAGLSRHFGKHYSSAERGSTVLVRCRWGVGCKKRTTYTEVVRHVKSDHLRLRWRCERCEKKLVRADLIRRHQRTSLCKKKWNARRK</sequence>
<feature type="compositionally biased region" description="Acidic residues" evidence="1">
    <location>
        <begin position="210"/>
        <end position="233"/>
    </location>
</feature>
<feature type="compositionally biased region" description="Low complexity" evidence="1">
    <location>
        <begin position="251"/>
        <end position="264"/>
    </location>
</feature>
<evidence type="ECO:0000313" key="3">
    <source>
        <dbReference type="Proteomes" id="UP000230002"/>
    </source>
</evidence>
<evidence type="ECO:0000313" key="2">
    <source>
        <dbReference type="EMBL" id="PIL27337.1"/>
    </source>
</evidence>
<dbReference type="Proteomes" id="UP000230002">
    <property type="component" value="Unassembled WGS sequence"/>
</dbReference>
<dbReference type="EMBL" id="AYKW01000034">
    <property type="protein sequence ID" value="PIL27337.1"/>
    <property type="molecule type" value="Genomic_DNA"/>
</dbReference>
<feature type="region of interest" description="Disordered" evidence="1">
    <location>
        <begin position="136"/>
        <end position="351"/>
    </location>
</feature>
<feature type="region of interest" description="Disordered" evidence="1">
    <location>
        <begin position="67"/>
        <end position="86"/>
    </location>
</feature>
<accession>A0A2G8S0S0</accession>
<feature type="compositionally biased region" description="Low complexity" evidence="1">
    <location>
        <begin position="318"/>
        <end position="335"/>
    </location>
</feature>
<gene>
    <name evidence="2" type="ORF">GSI_10484</name>
</gene>
<keyword evidence="3" id="KW-1185">Reference proteome</keyword>
<dbReference type="AlphaFoldDB" id="A0A2G8S0S0"/>
<proteinExistence type="predicted"/>
<evidence type="ECO:0000256" key="1">
    <source>
        <dbReference type="SAM" id="MobiDB-lite"/>
    </source>
</evidence>
<name>A0A2G8S0S0_9APHY</name>
<comment type="caution">
    <text evidence="2">The sequence shown here is derived from an EMBL/GenBank/DDBJ whole genome shotgun (WGS) entry which is preliminary data.</text>
</comment>
<reference evidence="2 3" key="1">
    <citation type="journal article" date="2015" name="Sci. Rep.">
        <title>Chromosome-level genome map provides insights into diverse defense mechanisms in the medicinal fungus Ganoderma sinense.</title>
        <authorList>
            <person name="Zhu Y."/>
            <person name="Xu J."/>
            <person name="Sun C."/>
            <person name="Zhou S."/>
            <person name="Xu H."/>
            <person name="Nelson D.R."/>
            <person name="Qian J."/>
            <person name="Song J."/>
            <person name="Luo H."/>
            <person name="Xiang L."/>
            <person name="Li Y."/>
            <person name="Xu Z."/>
            <person name="Ji A."/>
            <person name="Wang L."/>
            <person name="Lu S."/>
            <person name="Hayward A."/>
            <person name="Sun W."/>
            <person name="Li X."/>
            <person name="Schwartz D.C."/>
            <person name="Wang Y."/>
            <person name="Chen S."/>
        </authorList>
    </citation>
    <scope>NUCLEOTIDE SEQUENCE [LARGE SCALE GENOMIC DNA]</scope>
    <source>
        <strain evidence="2 3">ZZ0214-1</strain>
    </source>
</reference>
<feature type="region of interest" description="Disordered" evidence="1">
    <location>
        <begin position="21"/>
        <end position="40"/>
    </location>
</feature>
<organism evidence="2 3">
    <name type="scientific">Ganoderma sinense ZZ0214-1</name>
    <dbReference type="NCBI Taxonomy" id="1077348"/>
    <lineage>
        <taxon>Eukaryota</taxon>
        <taxon>Fungi</taxon>
        <taxon>Dikarya</taxon>
        <taxon>Basidiomycota</taxon>
        <taxon>Agaricomycotina</taxon>
        <taxon>Agaricomycetes</taxon>
        <taxon>Polyporales</taxon>
        <taxon>Polyporaceae</taxon>
        <taxon>Ganoderma</taxon>
    </lineage>
</organism>
<protein>
    <submittedName>
        <fullName evidence="2">Uncharacterized protein</fullName>
    </submittedName>
</protein>